<keyword evidence="2" id="KW-1185">Reference proteome</keyword>
<dbReference type="EMBL" id="KB933264">
    <property type="protein sequence ID" value="EON97475.1"/>
    <property type="molecule type" value="Genomic_DNA"/>
</dbReference>
<accession>R8BDX5</accession>
<reference evidence="2" key="1">
    <citation type="journal article" date="2013" name="Genome Announc.">
        <title>Draft genome sequence of the ascomycete Phaeoacremonium aleophilum strain UCR-PA7, a causal agent of the esca disease complex in grapevines.</title>
        <authorList>
            <person name="Blanco-Ulate B."/>
            <person name="Rolshausen P."/>
            <person name="Cantu D."/>
        </authorList>
    </citation>
    <scope>NUCLEOTIDE SEQUENCE [LARGE SCALE GENOMIC DNA]</scope>
    <source>
        <strain evidence="2">UCR-PA7</strain>
    </source>
</reference>
<sequence length="239" mass="27223">MAATTLDPKLSELFKKVEADVSATEIGAERWYVVAVSCIVAGPDPEAAAQLYLYLCAQPQYSTPDARKALVMRLREALIKAISIVGVCKPIEAILAINAIERPEDKDYSSTREDWQCDEANLERAMEWYRKIYTRNAADTIGLFDSHKDFAWVSKHITYGLYLGDRQTLDDWDTEMVVFPAIMAQNLRTETWWHIRGTRRIGVSNKDTKVLWDTIQTIMGFYGVKLNKVPTVDEVEHDV</sequence>
<protein>
    <submittedName>
        <fullName evidence="1">Putative carboxymuconolactone decarboxylase protein</fullName>
    </submittedName>
</protein>
<name>R8BDX5_PHAM7</name>
<dbReference type="AlphaFoldDB" id="R8BDX5"/>
<dbReference type="Proteomes" id="UP000014074">
    <property type="component" value="Unassembled WGS sequence"/>
</dbReference>
<dbReference type="SUPFAM" id="SSF69118">
    <property type="entry name" value="AhpD-like"/>
    <property type="match status" value="1"/>
</dbReference>
<dbReference type="PANTHER" id="PTHR28180">
    <property type="entry name" value="CONSERVED MITOCHONDRIAL PROTEIN-RELATED"/>
    <property type="match status" value="1"/>
</dbReference>
<dbReference type="OrthoDB" id="5537330at2759"/>
<dbReference type="eggNOG" id="ENOG502SAR1">
    <property type="taxonomic scope" value="Eukaryota"/>
</dbReference>
<dbReference type="Gene3D" id="1.20.1290.10">
    <property type="entry name" value="AhpD-like"/>
    <property type="match status" value="1"/>
</dbReference>
<gene>
    <name evidence="1" type="ORF">UCRPA7_6793</name>
</gene>
<evidence type="ECO:0000313" key="2">
    <source>
        <dbReference type="Proteomes" id="UP000014074"/>
    </source>
</evidence>
<dbReference type="PANTHER" id="PTHR28180:SF5">
    <property type="entry name" value="DNA POLYMERASE ALPHA SUBUNIT B"/>
    <property type="match status" value="1"/>
</dbReference>
<organism evidence="1 2">
    <name type="scientific">Phaeoacremonium minimum (strain UCR-PA7)</name>
    <name type="common">Esca disease fungus</name>
    <name type="synonym">Togninia minima</name>
    <dbReference type="NCBI Taxonomy" id="1286976"/>
    <lineage>
        <taxon>Eukaryota</taxon>
        <taxon>Fungi</taxon>
        <taxon>Dikarya</taxon>
        <taxon>Ascomycota</taxon>
        <taxon>Pezizomycotina</taxon>
        <taxon>Sordariomycetes</taxon>
        <taxon>Sordariomycetidae</taxon>
        <taxon>Togniniales</taxon>
        <taxon>Togniniaceae</taxon>
        <taxon>Phaeoacremonium</taxon>
    </lineage>
</organism>
<dbReference type="KEGG" id="tmn:UCRPA7_6793"/>
<proteinExistence type="predicted"/>
<evidence type="ECO:0000313" key="1">
    <source>
        <dbReference type="EMBL" id="EON97475.1"/>
    </source>
</evidence>
<dbReference type="RefSeq" id="XP_007917520.1">
    <property type="nucleotide sequence ID" value="XM_007919329.1"/>
</dbReference>
<dbReference type="InterPro" id="IPR029032">
    <property type="entry name" value="AhpD-like"/>
</dbReference>
<dbReference type="InterPro" id="IPR052999">
    <property type="entry name" value="PTS1_Protein"/>
</dbReference>
<dbReference type="HOGENOM" id="CLU_065389_0_0_1"/>
<dbReference type="GeneID" id="19327486"/>